<name>A0AAV7UWX2_PLEWA</name>
<dbReference type="AlphaFoldDB" id="A0AAV7UWX2"/>
<accession>A0AAV7UWX2</accession>
<comment type="caution">
    <text evidence="2">The sequence shown here is derived from an EMBL/GenBank/DDBJ whole genome shotgun (WGS) entry which is preliminary data.</text>
</comment>
<evidence type="ECO:0000256" key="1">
    <source>
        <dbReference type="SAM" id="MobiDB-lite"/>
    </source>
</evidence>
<feature type="region of interest" description="Disordered" evidence="1">
    <location>
        <begin position="62"/>
        <end position="114"/>
    </location>
</feature>
<protein>
    <submittedName>
        <fullName evidence="2">Uncharacterized protein</fullName>
    </submittedName>
</protein>
<proteinExistence type="predicted"/>
<keyword evidence="3" id="KW-1185">Reference proteome</keyword>
<reference evidence="2" key="1">
    <citation type="journal article" date="2022" name="bioRxiv">
        <title>Sequencing and chromosome-scale assembly of the giantPleurodeles waltlgenome.</title>
        <authorList>
            <person name="Brown T."/>
            <person name="Elewa A."/>
            <person name="Iarovenko S."/>
            <person name="Subramanian E."/>
            <person name="Araus A.J."/>
            <person name="Petzold A."/>
            <person name="Susuki M."/>
            <person name="Suzuki K.-i.T."/>
            <person name="Hayashi T."/>
            <person name="Toyoda A."/>
            <person name="Oliveira C."/>
            <person name="Osipova E."/>
            <person name="Leigh N.D."/>
            <person name="Simon A."/>
            <person name="Yun M.H."/>
        </authorList>
    </citation>
    <scope>NUCLEOTIDE SEQUENCE</scope>
    <source>
        <strain evidence="2">20211129_DDA</strain>
        <tissue evidence="2">Liver</tissue>
    </source>
</reference>
<gene>
    <name evidence="2" type="ORF">NDU88_002202</name>
</gene>
<organism evidence="2 3">
    <name type="scientific">Pleurodeles waltl</name>
    <name type="common">Iberian ribbed newt</name>
    <dbReference type="NCBI Taxonomy" id="8319"/>
    <lineage>
        <taxon>Eukaryota</taxon>
        <taxon>Metazoa</taxon>
        <taxon>Chordata</taxon>
        <taxon>Craniata</taxon>
        <taxon>Vertebrata</taxon>
        <taxon>Euteleostomi</taxon>
        <taxon>Amphibia</taxon>
        <taxon>Batrachia</taxon>
        <taxon>Caudata</taxon>
        <taxon>Salamandroidea</taxon>
        <taxon>Salamandridae</taxon>
        <taxon>Pleurodelinae</taxon>
        <taxon>Pleurodeles</taxon>
    </lineage>
</organism>
<evidence type="ECO:0000313" key="3">
    <source>
        <dbReference type="Proteomes" id="UP001066276"/>
    </source>
</evidence>
<feature type="compositionally biased region" description="Polar residues" evidence="1">
    <location>
        <begin position="62"/>
        <end position="74"/>
    </location>
</feature>
<dbReference type="EMBL" id="JANPWB010000004">
    <property type="protein sequence ID" value="KAJ1192896.1"/>
    <property type="molecule type" value="Genomic_DNA"/>
</dbReference>
<evidence type="ECO:0000313" key="2">
    <source>
        <dbReference type="EMBL" id="KAJ1192896.1"/>
    </source>
</evidence>
<feature type="region of interest" description="Disordered" evidence="1">
    <location>
        <begin position="1"/>
        <end position="24"/>
    </location>
</feature>
<dbReference type="Proteomes" id="UP001066276">
    <property type="component" value="Chromosome 2_2"/>
</dbReference>
<sequence length="114" mass="12061">MFRPQVVADAGFPNCQAPPPQARSHGVLHVVSPHEAQHLLSDQGAPATATLLTWPRAPSRLQSAARSGVSQPSATPLPARKLLSCRAPRSARLQRAQKQPWSPAPGAPTILTPS</sequence>